<gene>
    <name evidence="1" type="ORF">GCM10009737_21620</name>
</gene>
<dbReference type="RefSeq" id="WP_344006987.1">
    <property type="nucleotide sequence ID" value="NZ_BAAAMY010000004.1"/>
</dbReference>
<keyword evidence="2" id="KW-1185">Reference proteome</keyword>
<dbReference type="CDD" id="cd00586">
    <property type="entry name" value="4HBT"/>
    <property type="match status" value="2"/>
</dbReference>
<protein>
    <recommendedName>
        <fullName evidence="3">Acyl-CoA thioesterase</fullName>
    </recommendedName>
</protein>
<organism evidence="1 2">
    <name type="scientific">Nocardioides lentus</name>
    <dbReference type="NCBI Taxonomy" id="338077"/>
    <lineage>
        <taxon>Bacteria</taxon>
        <taxon>Bacillati</taxon>
        <taxon>Actinomycetota</taxon>
        <taxon>Actinomycetes</taxon>
        <taxon>Propionibacteriales</taxon>
        <taxon>Nocardioidaceae</taxon>
        <taxon>Nocardioides</taxon>
    </lineage>
</organism>
<accession>A0ABP5ARR9</accession>
<dbReference type="InterPro" id="IPR029069">
    <property type="entry name" value="HotDog_dom_sf"/>
</dbReference>
<dbReference type="Proteomes" id="UP001501612">
    <property type="component" value="Unassembled WGS sequence"/>
</dbReference>
<dbReference type="PANTHER" id="PTHR31793">
    <property type="entry name" value="4-HYDROXYBENZOYL-COA THIOESTERASE FAMILY MEMBER"/>
    <property type="match status" value="1"/>
</dbReference>
<dbReference type="SUPFAM" id="SSF54637">
    <property type="entry name" value="Thioesterase/thiol ester dehydrase-isomerase"/>
    <property type="match status" value="2"/>
</dbReference>
<dbReference type="EMBL" id="BAAAMY010000004">
    <property type="protein sequence ID" value="GAA1919722.1"/>
    <property type="molecule type" value="Genomic_DNA"/>
</dbReference>
<dbReference type="InterPro" id="IPR050563">
    <property type="entry name" value="4-hydroxybenzoyl-CoA_TE"/>
</dbReference>
<evidence type="ECO:0008006" key="3">
    <source>
        <dbReference type="Google" id="ProtNLM"/>
    </source>
</evidence>
<sequence length="303" mass="33506">MRHVYECPMRWADLDLLGHVNNVAHVDVLQEARIDMLRRRGSAHGATDDAPAPLTRGSVVVRLEVGYVAPLRLRRHVRVEMWVSEVRAGAFTIDYEVTAGRSSSDDPERDVVLRARTLLAPYDFDADRPRRLTGAERDGLSAFLEPGEPVRRARPGPPDAVWSEVPCAVRFSDVDVFGHVNNVAYVELFQEARIKTFSELTAGLPDDTPPLSVVVARTELDYLRPVLFRAEPYAVRTRVAEVGRTSFVLASELVDPEAPADTAVMARARVVVVGFDPEAQRAAAPPPAYVEALRARLVRADPA</sequence>
<proteinExistence type="predicted"/>
<reference evidence="2" key="1">
    <citation type="journal article" date="2019" name="Int. J. Syst. Evol. Microbiol.">
        <title>The Global Catalogue of Microorganisms (GCM) 10K type strain sequencing project: providing services to taxonomists for standard genome sequencing and annotation.</title>
        <authorList>
            <consortium name="The Broad Institute Genomics Platform"/>
            <consortium name="The Broad Institute Genome Sequencing Center for Infectious Disease"/>
            <person name="Wu L."/>
            <person name="Ma J."/>
        </authorList>
    </citation>
    <scope>NUCLEOTIDE SEQUENCE [LARGE SCALE GENOMIC DNA]</scope>
    <source>
        <strain evidence="2">JCM 14046</strain>
    </source>
</reference>
<dbReference type="Pfam" id="PF13279">
    <property type="entry name" value="4HBT_2"/>
    <property type="match status" value="2"/>
</dbReference>
<dbReference type="Gene3D" id="3.10.129.10">
    <property type="entry name" value="Hotdog Thioesterase"/>
    <property type="match status" value="2"/>
</dbReference>
<comment type="caution">
    <text evidence="1">The sequence shown here is derived from an EMBL/GenBank/DDBJ whole genome shotgun (WGS) entry which is preliminary data.</text>
</comment>
<name>A0ABP5ARR9_9ACTN</name>
<evidence type="ECO:0000313" key="2">
    <source>
        <dbReference type="Proteomes" id="UP001501612"/>
    </source>
</evidence>
<evidence type="ECO:0000313" key="1">
    <source>
        <dbReference type="EMBL" id="GAA1919722.1"/>
    </source>
</evidence>
<dbReference type="PANTHER" id="PTHR31793:SF24">
    <property type="entry name" value="LONG-CHAIN ACYL-COA THIOESTERASE FADM"/>
    <property type="match status" value="1"/>
</dbReference>